<dbReference type="EMBL" id="LR586016">
    <property type="protein sequence ID" value="VIP01622.1"/>
    <property type="molecule type" value="Genomic_DNA"/>
</dbReference>
<gene>
    <name evidence="2" type="ORF">GMBLW1_23380</name>
</gene>
<feature type="domain" description="3-keto-alpha-glucoside-1,2-lyase/3-keto-2-hydroxy-glucal hydratase" evidence="1">
    <location>
        <begin position="44"/>
        <end position="282"/>
    </location>
</feature>
<name>A0A6C2YL27_9BACT</name>
<keyword evidence="3" id="KW-1185">Reference proteome</keyword>
<dbReference type="GO" id="GO:0016787">
    <property type="term" value="F:hydrolase activity"/>
    <property type="evidence" value="ECO:0007669"/>
    <property type="project" value="InterPro"/>
</dbReference>
<accession>A0A6C2YL27</accession>
<dbReference type="EMBL" id="LR593887">
    <property type="protein sequence ID" value="VTR98955.1"/>
    <property type="molecule type" value="Genomic_DNA"/>
</dbReference>
<organism evidence="2">
    <name type="scientific">Tuwongella immobilis</name>
    <dbReference type="NCBI Taxonomy" id="692036"/>
    <lineage>
        <taxon>Bacteria</taxon>
        <taxon>Pseudomonadati</taxon>
        <taxon>Planctomycetota</taxon>
        <taxon>Planctomycetia</taxon>
        <taxon>Gemmatales</taxon>
        <taxon>Gemmataceae</taxon>
        <taxon>Tuwongella</taxon>
    </lineage>
</organism>
<evidence type="ECO:0000313" key="2">
    <source>
        <dbReference type="EMBL" id="VIP01622.1"/>
    </source>
</evidence>
<dbReference type="RefSeq" id="WP_162656806.1">
    <property type="nucleotide sequence ID" value="NZ_LR593887.1"/>
</dbReference>
<dbReference type="AlphaFoldDB" id="A0A6C2YL27"/>
<proteinExistence type="predicted"/>
<dbReference type="Gene3D" id="2.60.120.560">
    <property type="entry name" value="Exo-inulinase, domain 1"/>
    <property type="match status" value="1"/>
</dbReference>
<dbReference type="Pfam" id="PF06439">
    <property type="entry name" value="3keto-disac_hyd"/>
    <property type="match status" value="1"/>
</dbReference>
<reference evidence="2" key="1">
    <citation type="submission" date="2019-04" db="EMBL/GenBank/DDBJ databases">
        <authorList>
            <consortium name="Science for Life Laboratories"/>
        </authorList>
    </citation>
    <scope>NUCLEOTIDE SEQUENCE</scope>
    <source>
        <strain evidence="2">MBLW1</strain>
    </source>
</reference>
<evidence type="ECO:0000313" key="3">
    <source>
        <dbReference type="Proteomes" id="UP000464378"/>
    </source>
</evidence>
<evidence type="ECO:0000259" key="1">
    <source>
        <dbReference type="Pfam" id="PF06439"/>
    </source>
</evidence>
<dbReference type="InterPro" id="IPR010496">
    <property type="entry name" value="AL/BT2_dom"/>
</dbReference>
<dbReference type="KEGG" id="tim:GMBLW1_23380"/>
<dbReference type="Proteomes" id="UP000464378">
    <property type="component" value="Chromosome"/>
</dbReference>
<sequence length="291" mass="31817">MQLIHNRLIRWMLPSLCGFGALLAVLPRPIHAVQDEPQSEPAPIELFNGTDLTGFSTYLGIPYGKTTPVGINRDPQKVFSVVRDGEDTVIRISGEIDGGLITTREFNHYSLSVEYKWGKRTYPPREEAARTAGVFVHGQGAEGAHDRHALEGIKVQIQEGSTGDLIPAQGRLGTVSLTGTLQKRIGGFFYTENGPSQTLTSGVLYGLNHDPEWKDRLGFRGKKSLERPAGEWNTLVISCAEQSLSVMLGGVIINRAETVSPHSGKILLQSKGAEWFIRKLTLQPLPPPIGS</sequence>
<protein>
    <recommendedName>
        <fullName evidence="1">3-keto-alpha-glucoside-1,2-lyase/3-keto-2-hydroxy-glucal hydratase domain-containing protein</fullName>
    </recommendedName>
</protein>
<dbReference type="InParanoid" id="A0A6C2YL27"/>